<dbReference type="InterPro" id="IPR000719">
    <property type="entry name" value="Prot_kinase_dom"/>
</dbReference>
<evidence type="ECO:0000259" key="7">
    <source>
        <dbReference type="PROSITE" id="PS50011"/>
    </source>
</evidence>
<protein>
    <recommendedName>
        <fullName evidence="7">Protein kinase domain-containing protein</fullName>
    </recommendedName>
</protein>
<dbReference type="EMBL" id="LSYV01000010">
    <property type="protein sequence ID" value="KXZ52371.1"/>
    <property type="molecule type" value="Genomic_DNA"/>
</dbReference>
<dbReference type="STRING" id="33097.A0A150GRD0"/>
<evidence type="ECO:0000313" key="8">
    <source>
        <dbReference type="EMBL" id="KXZ52371.1"/>
    </source>
</evidence>
<dbReference type="GO" id="GO:0005524">
    <property type="term" value="F:ATP binding"/>
    <property type="evidence" value="ECO:0007669"/>
    <property type="project" value="UniProtKB-UniRule"/>
</dbReference>
<keyword evidence="4 5" id="KW-0067">ATP-binding</keyword>
<dbReference type="AlphaFoldDB" id="A0A150GRD0"/>
<feature type="domain" description="Protein kinase" evidence="7">
    <location>
        <begin position="452"/>
        <end position="755"/>
    </location>
</feature>
<reference evidence="9" key="1">
    <citation type="journal article" date="2016" name="Nat. Commun.">
        <title>The Gonium pectorale genome demonstrates co-option of cell cycle regulation during the evolution of multicellularity.</title>
        <authorList>
            <person name="Hanschen E.R."/>
            <person name="Marriage T.N."/>
            <person name="Ferris P.J."/>
            <person name="Hamaji T."/>
            <person name="Toyoda A."/>
            <person name="Fujiyama A."/>
            <person name="Neme R."/>
            <person name="Noguchi H."/>
            <person name="Minakuchi Y."/>
            <person name="Suzuki M."/>
            <person name="Kawai-Toyooka H."/>
            <person name="Smith D.R."/>
            <person name="Sparks H."/>
            <person name="Anderson J."/>
            <person name="Bakaric R."/>
            <person name="Luria V."/>
            <person name="Karger A."/>
            <person name="Kirschner M.W."/>
            <person name="Durand P.M."/>
            <person name="Michod R.E."/>
            <person name="Nozaki H."/>
            <person name="Olson B.J."/>
        </authorList>
    </citation>
    <scope>NUCLEOTIDE SEQUENCE [LARGE SCALE GENOMIC DNA]</scope>
    <source>
        <strain evidence="9">NIES-2863</strain>
    </source>
</reference>
<dbReference type="SUPFAM" id="SSF56112">
    <property type="entry name" value="Protein kinase-like (PK-like)"/>
    <property type="match status" value="1"/>
</dbReference>
<dbReference type="PANTHER" id="PTHR44329:SF214">
    <property type="entry name" value="PROTEIN KINASE DOMAIN-CONTAINING PROTEIN"/>
    <property type="match status" value="1"/>
</dbReference>
<evidence type="ECO:0000256" key="3">
    <source>
        <dbReference type="ARBA" id="ARBA00022777"/>
    </source>
</evidence>
<organism evidence="8 9">
    <name type="scientific">Gonium pectorale</name>
    <name type="common">Green alga</name>
    <dbReference type="NCBI Taxonomy" id="33097"/>
    <lineage>
        <taxon>Eukaryota</taxon>
        <taxon>Viridiplantae</taxon>
        <taxon>Chlorophyta</taxon>
        <taxon>core chlorophytes</taxon>
        <taxon>Chlorophyceae</taxon>
        <taxon>CS clade</taxon>
        <taxon>Chlamydomonadales</taxon>
        <taxon>Volvocaceae</taxon>
        <taxon>Gonium</taxon>
    </lineage>
</organism>
<dbReference type="Gene3D" id="3.30.450.40">
    <property type="match status" value="1"/>
</dbReference>
<dbReference type="Gene3D" id="1.10.510.10">
    <property type="entry name" value="Transferase(Phosphotransferase) domain 1"/>
    <property type="match status" value="1"/>
</dbReference>
<dbReference type="InterPro" id="IPR051681">
    <property type="entry name" value="Ser/Thr_Kinases-Pseudokinases"/>
</dbReference>
<feature type="region of interest" description="Disordered" evidence="6">
    <location>
        <begin position="378"/>
        <end position="402"/>
    </location>
</feature>
<dbReference type="InterPro" id="IPR017441">
    <property type="entry name" value="Protein_kinase_ATP_BS"/>
</dbReference>
<evidence type="ECO:0000256" key="5">
    <source>
        <dbReference type="PROSITE-ProRule" id="PRU10141"/>
    </source>
</evidence>
<keyword evidence="1" id="KW-0808">Transferase</keyword>
<name>A0A150GRD0_GONPE</name>
<gene>
    <name evidence="8" type="ORF">GPECTOR_9g415</name>
</gene>
<dbReference type="InterPro" id="IPR011009">
    <property type="entry name" value="Kinase-like_dom_sf"/>
</dbReference>
<evidence type="ECO:0000256" key="2">
    <source>
        <dbReference type="ARBA" id="ARBA00022741"/>
    </source>
</evidence>
<keyword evidence="2 5" id="KW-0547">Nucleotide-binding</keyword>
<keyword evidence="9" id="KW-1185">Reference proteome</keyword>
<dbReference type="OrthoDB" id="543250at2759"/>
<accession>A0A150GRD0</accession>
<dbReference type="PROSITE" id="PS50011">
    <property type="entry name" value="PROTEIN_KINASE_DOM"/>
    <property type="match status" value="1"/>
</dbReference>
<evidence type="ECO:0000256" key="6">
    <source>
        <dbReference type="SAM" id="MobiDB-lite"/>
    </source>
</evidence>
<dbReference type="Proteomes" id="UP000075714">
    <property type="component" value="Unassembled WGS sequence"/>
</dbReference>
<sequence>MAGANLAEILRLNLGEVKLVLQKLASLNPTPTIALNEASELLQKHLSVGLCSITGLTDHCTSFVLLAAYGVGAHELERTPVMRGSQWSAAHLLQQPVYLYLTAKNDAEAAQLPLDFQALYKYGLRSFLSIPISTDHEVLSVLTIAKEDADGFEVEWWEPMLGCLSTGLLYYLRSEQTQNLCQLMRNLDASPDYTNVIHQLLRGAHSLLLRATNIRTGCRLALLPSADMSRALIFEPDRAMSAADGFGAATPIDTRDSSPQIHVTEIQLENTLLLDAVQKGKARFVSDCASYIQSCMKPATDIFISGQEMVASIVVLPLIFDGVTFGGFYVTLETTSNFQNIKDLLMGLVNSVVLLLAKRLQPQRDQIWDSILTRGGPANLDDKERSENLPPSSSGGHGQGDSMYLNSEGVAKPVVVKRSCTEAMLKASTVLQHELRKTHAKTAQQHEWIEELTLTEIVGKGGFGVVYKGTFKGSVAAVKVMYARQHERQAMKDALEMAVLTTVSHPHIIQVFNCFTDMVEDASGTNSPSPVEGRINVRFRRLQPDEDRSLATCNILVMEYCDKASLRHAMKKGVFHKRLGNTSVAVDLCAIVQVLIEVAQAIQHLHSLKLIHCDIKPENVLLKSDGSKPIGFVTKLSDFGLAKLLRENYYIVNRSGSGTVTHLAPELFQVGSKLTTSVDTFSFGIMMWELYTGQRAYGGLGRDAIIDRVYKKKARPIFPLGVPQQYAALAKACWDNDPPSRPPFTQVLLRLSEMLASFTSASAQAAQAAQQPAAAAAASSGSTPQSPAAGTSVAPPPAGAAAAAGAGPSRMA</sequence>
<dbReference type="InterPro" id="IPR029016">
    <property type="entry name" value="GAF-like_dom_sf"/>
</dbReference>
<proteinExistence type="predicted"/>
<evidence type="ECO:0000256" key="4">
    <source>
        <dbReference type="ARBA" id="ARBA00022840"/>
    </source>
</evidence>
<dbReference type="SMART" id="SM00220">
    <property type="entry name" value="S_TKc"/>
    <property type="match status" value="1"/>
</dbReference>
<dbReference type="GO" id="GO:0004674">
    <property type="term" value="F:protein serine/threonine kinase activity"/>
    <property type="evidence" value="ECO:0007669"/>
    <property type="project" value="TreeGrafter"/>
</dbReference>
<feature type="region of interest" description="Disordered" evidence="6">
    <location>
        <begin position="773"/>
        <end position="812"/>
    </location>
</feature>
<evidence type="ECO:0000256" key="1">
    <source>
        <dbReference type="ARBA" id="ARBA00022679"/>
    </source>
</evidence>
<evidence type="ECO:0000313" key="9">
    <source>
        <dbReference type="Proteomes" id="UP000075714"/>
    </source>
</evidence>
<dbReference type="SUPFAM" id="SSF55781">
    <property type="entry name" value="GAF domain-like"/>
    <property type="match status" value="1"/>
</dbReference>
<dbReference type="Pfam" id="PF00069">
    <property type="entry name" value="Pkinase"/>
    <property type="match status" value="1"/>
</dbReference>
<feature type="binding site" evidence="5">
    <location>
        <position position="479"/>
    </location>
    <ligand>
        <name>ATP</name>
        <dbReference type="ChEBI" id="CHEBI:30616"/>
    </ligand>
</feature>
<keyword evidence="3" id="KW-0418">Kinase</keyword>
<dbReference type="InterPro" id="IPR008271">
    <property type="entry name" value="Ser/Thr_kinase_AS"/>
</dbReference>
<dbReference type="PROSITE" id="PS00107">
    <property type="entry name" value="PROTEIN_KINASE_ATP"/>
    <property type="match status" value="1"/>
</dbReference>
<dbReference type="PANTHER" id="PTHR44329">
    <property type="entry name" value="SERINE/THREONINE-PROTEIN KINASE TNNI3K-RELATED"/>
    <property type="match status" value="1"/>
</dbReference>
<comment type="caution">
    <text evidence="8">The sequence shown here is derived from an EMBL/GenBank/DDBJ whole genome shotgun (WGS) entry which is preliminary data.</text>
</comment>
<dbReference type="PROSITE" id="PS00108">
    <property type="entry name" value="PROTEIN_KINASE_ST"/>
    <property type="match status" value="1"/>
</dbReference>
<dbReference type="Gene3D" id="3.30.200.20">
    <property type="entry name" value="Phosphorylase Kinase, domain 1"/>
    <property type="match status" value="1"/>
</dbReference>